<accession>A0A2H0ULX3</accession>
<dbReference type="SMART" id="SM00842">
    <property type="entry name" value="FtsA"/>
    <property type="match status" value="1"/>
</dbReference>
<dbReference type="EMBL" id="PFBD01000005">
    <property type="protein sequence ID" value="PIR87388.1"/>
    <property type="molecule type" value="Genomic_DNA"/>
</dbReference>
<dbReference type="InterPro" id="IPR003494">
    <property type="entry name" value="SHS2_FtsA"/>
</dbReference>
<dbReference type="NCBIfam" id="TIGR01175">
    <property type="entry name" value="pilM"/>
    <property type="match status" value="1"/>
</dbReference>
<dbReference type="GO" id="GO:0051301">
    <property type="term" value="P:cell division"/>
    <property type="evidence" value="ECO:0007669"/>
    <property type="project" value="InterPro"/>
</dbReference>
<evidence type="ECO:0000259" key="1">
    <source>
        <dbReference type="SMART" id="SM00842"/>
    </source>
</evidence>
<feature type="domain" description="SHS2" evidence="1">
    <location>
        <begin position="12"/>
        <end position="188"/>
    </location>
</feature>
<reference evidence="3" key="1">
    <citation type="submission" date="2017-09" db="EMBL/GenBank/DDBJ databases">
        <title>Depth-based differentiation of microbial function through sediment-hosted aquifers and enrichment of novel symbionts in the deep terrestrial subsurface.</title>
        <authorList>
            <person name="Probst A.J."/>
            <person name="Ladd B."/>
            <person name="Jarett J.K."/>
            <person name="Geller-Mcgrath D.E."/>
            <person name="Sieber C.M.K."/>
            <person name="Emerson J.B."/>
            <person name="Anantharaman K."/>
            <person name="Thomas B.C."/>
            <person name="Malmstrom R."/>
            <person name="Stieglmeier M."/>
            <person name="Klingl A."/>
            <person name="Woyke T."/>
            <person name="Ryan C.M."/>
            <person name="Banfield J.F."/>
        </authorList>
    </citation>
    <scope>NUCLEOTIDE SEQUENCE [LARGE SCALE GENOMIC DNA]</scope>
</reference>
<dbReference type="InterPro" id="IPR050696">
    <property type="entry name" value="FtsA/MreB"/>
</dbReference>
<dbReference type="InterPro" id="IPR043129">
    <property type="entry name" value="ATPase_NBD"/>
</dbReference>
<dbReference type="Pfam" id="PF11104">
    <property type="entry name" value="PilM_2"/>
    <property type="match status" value="1"/>
</dbReference>
<dbReference type="PANTHER" id="PTHR32432">
    <property type="entry name" value="CELL DIVISION PROTEIN FTSA-RELATED"/>
    <property type="match status" value="1"/>
</dbReference>
<dbReference type="PANTHER" id="PTHR32432:SF3">
    <property type="entry name" value="ETHANOLAMINE UTILIZATION PROTEIN EUTJ"/>
    <property type="match status" value="1"/>
</dbReference>
<protein>
    <recommendedName>
        <fullName evidence="1">SHS2 domain-containing protein</fullName>
    </recommendedName>
</protein>
<name>A0A2H0ULX3_9BACT</name>
<dbReference type="SUPFAM" id="SSF53067">
    <property type="entry name" value="Actin-like ATPase domain"/>
    <property type="match status" value="1"/>
</dbReference>
<dbReference type="CDD" id="cd24049">
    <property type="entry name" value="ASKHA_NBD_PilM"/>
    <property type="match status" value="1"/>
</dbReference>
<evidence type="ECO:0000313" key="2">
    <source>
        <dbReference type="EMBL" id="PIR87388.1"/>
    </source>
</evidence>
<organism evidence="2 3">
    <name type="scientific">Candidatus Harrisonbacteria bacterium CG10_big_fil_rev_8_21_14_0_10_49_15</name>
    <dbReference type="NCBI Taxonomy" id="1974587"/>
    <lineage>
        <taxon>Bacteria</taxon>
        <taxon>Candidatus Harrisoniibacteriota</taxon>
    </lineage>
</organism>
<dbReference type="Gene3D" id="3.30.1490.300">
    <property type="match status" value="1"/>
</dbReference>
<sequence>MSLFSHHRSDTSIGIDIGTTSVKAAVLQRTLGGSFKLVNYGLIESVGSMEHFNNAIQSSSSRALDSDLVSYLKFLSQKLKLSAHTPAFASLPSFTAYTTLLEVPVMDKRQMGAVISEKAGVYVPVPLNSVTLDWIVLGTKKIGDQVVQEILLVSIPTEKIESYVKIFEAAGLRLAGYEIETISLARALGRNEEKPVLVMDIGGRSSSFVVTKKGLALFSGQTDFSSGSLTQALATGLNISLARADMLKRRTQIIGGAGEHELSTILIPIIDVIITEADRIRKGFEAAFGESVAGVLLAGSGANMPGFADYLTKKMGLPVQTSNALQSLHYPSELEPFVAELGTTLPTAIGVALKGFF</sequence>
<dbReference type="InterPro" id="IPR005883">
    <property type="entry name" value="PilM"/>
</dbReference>
<comment type="caution">
    <text evidence="2">The sequence shown here is derived from an EMBL/GenBank/DDBJ whole genome shotgun (WGS) entry which is preliminary data.</text>
</comment>
<dbReference type="Gene3D" id="3.30.420.40">
    <property type="match status" value="2"/>
</dbReference>
<dbReference type="Proteomes" id="UP000229526">
    <property type="component" value="Unassembled WGS sequence"/>
</dbReference>
<proteinExistence type="predicted"/>
<dbReference type="AlphaFoldDB" id="A0A2H0ULX3"/>
<gene>
    <name evidence="2" type="ORF">COU11_00695</name>
</gene>
<evidence type="ECO:0000313" key="3">
    <source>
        <dbReference type="Proteomes" id="UP000229526"/>
    </source>
</evidence>